<name>A0ABS4PTB6_9PSEU</name>
<feature type="region of interest" description="Disordered" evidence="1">
    <location>
        <begin position="1"/>
        <end position="49"/>
    </location>
</feature>
<protein>
    <submittedName>
        <fullName evidence="2">Uncharacterized protein</fullName>
    </submittedName>
</protein>
<proteinExistence type="predicted"/>
<evidence type="ECO:0000313" key="3">
    <source>
        <dbReference type="Proteomes" id="UP000741013"/>
    </source>
</evidence>
<evidence type="ECO:0000313" key="2">
    <source>
        <dbReference type="EMBL" id="MBP2182063.1"/>
    </source>
</evidence>
<organism evidence="2 3">
    <name type="scientific">Amycolatopsis magusensis</name>
    <dbReference type="NCBI Taxonomy" id="882444"/>
    <lineage>
        <taxon>Bacteria</taxon>
        <taxon>Bacillati</taxon>
        <taxon>Actinomycetota</taxon>
        <taxon>Actinomycetes</taxon>
        <taxon>Pseudonocardiales</taxon>
        <taxon>Pseudonocardiaceae</taxon>
        <taxon>Amycolatopsis</taxon>
    </lineage>
</organism>
<comment type="caution">
    <text evidence="2">The sequence shown here is derived from an EMBL/GenBank/DDBJ whole genome shotgun (WGS) entry which is preliminary data.</text>
</comment>
<dbReference type="RefSeq" id="WP_209665409.1">
    <property type="nucleotide sequence ID" value="NZ_JAGGMS010000001.1"/>
</dbReference>
<keyword evidence="3" id="KW-1185">Reference proteome</keyword>
<sequence>MRASQSSEVTPAPANRRERRAARSGGKIPDRGRSTPVVQPRQYAARRRG</sequence>
<evidence type="ECO:0000256" key="1">
    <source>
        <dbReference type="SAM" id="MobiDB-lite"/>
    </source>
</evidence>
<reference evidence="2 3" key="1">
    <citation type="submission" date="2021-03" db="EMBL/GenBank/DDBJ databases">
        <title>Sequencing the genomes of 1000 actinobacteria strains.</title>
        <authorList>
            <person name="Klenk H.-P."/>
        </authorList>
    </citation>
    <scope>NUCLEOTIDE SEQUENCE [LARGE SCALE GENOMIC DNA]</scope>
    <source>
        <strain evidence="2 3">DSM 45510</strain>
    </source>
</reference>
<gene>
    <name evidence="2" type="ORF">JOM49_003589</name>
</gene>
<dbReference type="EMBL" id="JAGGMS010000001">
    <property type="protein sequence ID" value="MBP2182063.1"/>
    <property type="molecule type" value="Genomic_DNA"/>
</dbReference>
<dbReference type="Proteomes" id="UP000741013">
    <property type="component" value="Unassembled WGS sequence"/>
</dbReference>
<accession>A0ABS4PTB6</accession>